<evidence type="ECO:0000313" key="2">
    <source>
        <dbReference type="EMBL" id="SFQ01030.1"/>
    </source>
</evidence>
<dbReference type="InterPro" id="IPR009343">
    <property type="entry name" value="DUF1002"/>
</dbReference>
<feature type="chain" id="PRO_5011505020" evidence="1">
    <location>
        <begin position="32"/>
        <end position="325"/>
    </location>
</feature>
<gene>
    <name evidence="2" type="ORF">SAMN04488506_0290</name>
</gene>
<keyword evidence="1" id="KW-0732">Signal</keyword>
<dbReference type="STRING" id="82801.SAMN04488506_0290"/>
<dbReference type="AlphaFoldDB" id="A0A1I5V0K8"/>
<dbReference type="Pfam" id="PF06207">
    <property type="entry name" value="DUF1002"/>
    <property type="match status" value="1"/>
</dbReference>
<accession>A0A1I5V0K8</accession>
<name>A0A1I5V0K8_9LACT</name>
<protein>
    <submittedName>
        <fullName evidence="2">Uncharacterized protein YpuA, DUF1002 family</fullName>
    </submittedName>
</protein>
<proteinExistence type="predicted"/>
<dbReference type="RefSeq" id="WP_092479367.1">
    <property type="nucleotide sequence ID" value="NZ_FOXW01000001.1"/>
</dbReference>
<dbReference type="Proteomes" id="UP000199136">
    <property type="component" value="Unassembled WGS sequence"/>
</dbReference>
<reference evidence="2 3" key="1">
    <citation type="submission" date="2016-10" db="EMBL/GenBank/DDBJ databases">
        <authorList>
            <person name="de Groot N.N."/>
        </authorList>
    </citation>
    <scope>NUCLEOTIDE SEQUENCE [LARGE SCALE GENOMIC DNA]</scope>
    <source>
        <strain evidence="2 3">DSM 20581</strain>
    </source>
</reference>
<evidence type="ECO:0000256" key="1">
    <source>
        <dbReference type="SAM" id="SignalP"/>
    </source>
</evidence>
<dbReference type="OrthoDB" id="9810153at2"/>
<keyword evidence="3" id="KW-1185">Reference proteome</keyword>
<evidence type="ECO:0000313" key="3">
    <source>
        <dbReference type="Proteomes" id="UP000199136"/>
    </source>
</evidence>
<sequence>MTHRLKKLGIKTVMVTGLVGGFIISPLTANAAEDGIDTTVVNEKWGKPTFVYGGGLSDTEVEETEELIGIENPENVVSVNVTGDELVKYLGAGSGNTSSLISSVLVEKEDDGHGVVVDIKTPENITQITQEQYANAAITAGVADATIEVASIRPATGESALTGIYKAFDVNGEDLDQDRMEVAQDELETTNDIAQENADNGEFDPSKLDQAIIEIKQSLAELKEQQGELATKEDIERIINEALANNNLENVVTQEQIDRLMSLFENYQQTAAIDSEAVKEQLNNLSEVVQSKFGDFIDSAESSGLFDKIGNFFKQVWEAITGLFN</sequence>
<feature type="signal peptide" evidence="1">
    <location>
        <begin position="1"/>
        <end position="31"/>
    </location>
</feature>
<organism evidence="2 3">
    <name type="scientific">Desemzia incerta</name>
    <dbReference type="NCBI Taxonomy" id="82801"/>
    <lineage>
        <taxon>Bacteria</taxon>
        <taxon>Bacillati</taxon>
        <taxon>Bacillota</taxon>
        <taxon>Bacilli</taxon>
        <taxon>Lactobacillales</taxon>
        <taxon>Carnobacteriaceae</taxon>
        <taxon>Desemzia</taxon>
    </lineage>
</organism>
<dbReference type="EMBL" id="FOXW01000001">
    <property type="protein sequence ID" value="SFQ01030.1"/>
    <property type="molecule type" value="Genomic_DNA"/>
</dbReference>